<protein>
    <submittedName>
        <fullName evidence="2">Uncharacterized protein</fullName>
    </submittedName>
</protein>
<dbReference type="EMBL" id="FOZS01000002">
    <property type="protein sequence ID" value="SFS62831.1"/>
    <property type="molecule type" value="Genomic_DNA"/>
</dbReference>
<dbReference type="OrthoDB" id="318819at2157"/>
<keyword evidence="3" id="KW-1185">Reference proteome</keyword>
<gene>
    <name evidence="2" type="ORF">SAMN04488556_1724</name>
</gene>
<feature type="region of interest" description="Disordered" evidence="1">
    <location>
        <begin position="172"/>
        <end position="196"/>
    </location>
</feature>
<reference evidence="3" key="1">
    <citation type="submission" date="2016-10" db="EMBL/GenBank/DDBJ databases">
        <authorList>
            <person name="Varghese N."/>
            <person name="Submissions S."/>
        </authorList>
    </citation>
    <scope>NUCLEOTIDE SEQUENCE [LARGE SCALE GENOMIC DNA]</scope>
    <source>
        <strain evidence="3">DSM 22427</strain>
    </source>
</reference>
<dbReference type="AlphaFoldDB" id="A0A1I6RDL2"/>
<dbReference type="Proteomes" id="UP000199199">
    <property type="component" value="Unassembled WGS sequence"/>
</dbReference>
<name>A0A1I6RDL2_9EURY</name>
<accession>A0A1I6RDL2</accession>
<dbReference type="RefSeq" id="WP_092903707.1">
    <property type="nucleotide sequence ID" value="NZ_FOZS01000002.1"/>
</dbReference>
<organism evidence="2 3">
    <name type="scientific">Halostagnicola kamekurae</name>
    <dbReference type="NCBI Taxonomy" id="619731"/>
    <lineage>
        <taxon>Archaea</taxon>
        <taxon>Methanobacteriati</taxon>
        <taxon>Methanobacteriota</taxon>
        <taxon>Stenosarchaea group</taxon>
        <taxon>Halobacteria</taxon>
        <taxon>Halobacteriales</taxon>
        <taxon>Natrialbaceae</taxon>
        <taxon>Halostagnicola</taxon>
    </lineage>
</organism>
<sequence>MSTKQRRVTLALKWHYLDNLKVSDIQQRFEDEGIGSYAESTIRRYLNEEPAEEVLEQIEQEHANTRLQIAEREERLYQRAREAESKSLQDEPIIRVVPKTDTVSTDRETPMQWPAWEIVDPDDDDRPEWTEDRDVIIRFDEDRTTSVMPGETYPLRSVDGSPRYTKEFDGLERDQDDLEGQSMARREQSQHLQAKGDVLGVYKDKVELSGEGGGAIEVNVNRERYEPDE</sequence>
<evidence type="ECO:0000313" key="2">
    <source>
        <dbReference type="EMBL" id="SFS62831.1"/>
    </source>
</evidence>
<proteinExistence type="predicted"/>
<evidence type="ECO:0000256" key="1">
    <source>
        <dbReference type="SAM" id="MobiDB-lite"/>
    </source>
</evidence>
<evidence type="ECO:0000313" key="3">
    <source>
        <dbReference type="Proteomes" id="UP000199199"/>
    </source>
</evidence>